<dbReference type="EMBL" id="LR215031">
    <property type="protein sequence ID" value="VEU72825.1"/>
    <property type="molecule type" value="Genomic_DNA"/>
</dbReference>
<sequence length="101" mass="11550">MSSNKRLIVVIDMLNGFCFQGPLSDKRIAQIIPQIKNLLLQGDDNLFLCDSHSLNDPEMTIYPPHCLSGTYEAEVVDELKNLIKRKITKQTTYIRINKLDT</sequence>
<dbReference type="InterPro" id="IPR036380">
    <property type="entry name" value="Isochorismatase-like_sf"/>
</dbReference>
<protein>
    <submittedName>
        <fullName evidence="1">Amidase from nicotinamidase family</fullName>
    </submittedName>
</protein>
<dbReference type="SUPFAM" id="SSF52499">
    <property type="entry name" value="Isochorismatase-like hydrolases"/>
    <property type="match status" value="1"/>
</dbReference>
<dbReference type="Gene3D" id="3.40.50.850">
    <property type="entry name" value="Isochorismatase-like"/>
    <property type="match status" value="1"/>
</dbReference>
<dbReference type="OrthoDB" id="9796485at2"/>
<dbReference type="KEGG" id="mgal:NCTC10186_00298"/>
<dbReference type="RefSeq" id="WP_119571912.1">
    <property type="nucleotide sequence ID" value="NZ_LR215031.1"/>
</dbReference>
<evidence type="ECO:0000313" key="1">
    <source>
        <dbReference type="EMBL" id="VEU72825.1"/>
    </source>
</evidence>
<proteinExistence type="predicted"/>
<keyword evidence="2" id="KW-1185">Reference proteome</keyword>
<evidence type="ECO:0000313" key="2">
    <source>
        <dbReference type="Proteomes" id="UP000289862"/>
    </source>
</evidence>
<gene>
    <name evidence="1" type="ORF">NCTC10186_00298</name>
</gene>
<dbReference type="AlphaFoldDB" id="A0A449AZC4"/>
<name>A0A449AZC4_9BACT</name>
<reference evidence="1 2" key="1">
    <citation type="submission" date="2019-01" db="EMBL/GenBank/DDBJ databases">
        <authorList>
            <consortium name="Pathogen Informatics"/>
        </authorList>
    </citation>
    <scope>NUCLEOTIDE SEQUENCE [LARGE SCALE GENOMIC DNA]</scope>
    <source>
        <strain evidence="1 2">NCTC10186</strain>
    </source>
</reference>
<organism evidence="1 2">
    <name type="scientific">Mycoplasmopsis gallopavonis</name>
    <dbReference type="NCBI Taxonomy" id="76629"/>
    <lineage>
        <taxon>Bacteria</taxon>
        <taxon>Bacillati</taxon>
        <taxon>Mycoplasmatota</taxon>
        <taxon>Mycoplasmoidales</taxon>
        <taxon>Metamycoplasmataceae</taxon>
        <taxon>Mycoplasmopsis</taxon>
    </lineage>
</organism>
<dbReference type="Proteomes" id="UP000289862">
    <property type="component" value="Chromosome"/>
</dbReference>
<accession>A0A449AZC4</accession>